<evidence type="ECO:0000256" key="2">
    <source>
        <dbReference type="ARBA" id="ARBA00003968"/>
    </source>
</evidence>
<evidence type="ECO:0000256" key="1">
    <source>
        <dbReference type="ARBA" id="ARBA00000868"/>
    </source>
</evidence>
<dbReference type="SUPFAM" id="SSF53271">
    <property type="entry name" value="PRTase-like"/>
    <property type="match status" value="1"/>
</dbReference>
<comment type="subunit">
    <text evidence="11">Homodimer.</text>
</comment>
<evidence type="ECO:0000256" key="5">
    <source>
        <dbReference type="ARBA" id="ARBA00008391"/>
    </source>
</evidence>
<dbReference type="NCBIfam" id="NF002634">
    <property type="entry name" value="PRK02304.1-3"/>
    <property type="match status" value="1"/>
</dbReference>
<dbReference type="CDD" id="cd06223">
    <property type="entry name" value="PRTases_typeI"/>
    <property type="match status" value="1"/>
</dbReference>
<evidence type="ECO:0000313" key="14">
    <source>
        <dbReference type="Proteomes" id="UP001497493"/>
    </source>
</evidence>
<accession>A0ABM9NF33</accession>
<keyword evidence="14" id="KW-1185">Reference proteome</keyword>
<dbReference type="RefSeq" id="WP_348758795.1">
    <property type="nucleotide sequence ID" value="NZ_OZ026884.1"/>
</dbReference>
<comment type="function">
    <text evidence="2 11">Catalyzes a salvage reaction resulting in the formation of AMP, that is energically less costly than de novo synthesis.</text>
</comment>
<evidence type="ECO:0000256" key="8">
    <source>
        <dbReference type="ARBA" id="ARBA00022676"/>
    </source>
</evidence>
<dbReference type="NCBIfam" id="TIGR01090">
    <property type="entry name" value="apt"/>
    <property type="match status" value="1"/>
</dbReference>
<dbReference type="InterPro" id="IPR005764">
    <property type="entry name" value="Ade_phspho_trans"/>
</dbReference>
<evidence type="ECO:0000256" key="9">
    <source>
        <dbReference type="ARBA" id="ARBA00022679"/>
    </source>
</evidence>
<keyword evidence="10 11" id="KW-0660">Purine salvage</keyword>
<dbReference type="Gene3D" id="3.40.50.2020">
    <property type="match status" value="1"/>
</dbReference>
<evidence type="ECO:0000313" key="13">
    <source>
        <dbReference type="EMBL" id="CAL1239211.1"/>
    </source>
</evidence>
<dbReference type="EMBL" id="OZ026884">
    <property type="protein sequence ID" value="CAL1239211.1"/>
    <property type="molecule type" value="Genomic_DNA"/>
</dbReference>
<evidence type="ECO:0000256" key="11">
    <source>
        <dbReference type="HAMAP-Rule" id="MF_00004"/>
    </source>
</evidence>
<sequence length="173" mass="18787">MLRERLAAKIRDIPDFPKPGVLFKDITPLVKDPATLRLAVHHLLHPFLGWEISAVAGMEARGFIFGSLVAWELGVGFVPLRKPGKLPYDVQSISYDLEYGTTSLEIHLDAVQPGDRVLLIDDLLATGGTAKASCELIESLGAEVVACAFVVELGQLHGRDKLGSRLVHSLLVV</sequence>
<feature type="domain" description="Phosphoribosyltransferase" evidence="12">
    <location>
        <begin position="42"/>
        <end position="154"/>
    </location>
</feature>
<dbReference type="Proteomes" id="UP001497493">
    <property type="component" value="Chromosome"/>
</dbReference>
<evidence type="ECO:0000256" key="6">
    <source>
        <dbReference type="ARBA" id="ARBA00011893"/>
    </source>
</evidence>
<protein>
    <recommendedName>
        <fullName evidence="6 11">Adenine phosphoribosyltransferase</fullName>
        <shortName evidence="11">APRT</shortName>
        <ecNumber evidence="6 11">2.4.2.7</ecNumber>
    </recommendedName>
</protein>
<evidence type="ECO:0000259" key="12">
    <source>
        <dbReference type="Pfam" id="PF00156"/>
    </source>
</evidence>
<comment type="catalytic activity">
    <reaction evidence="1 11">
        <text>AMP + diphosphate = 5-phospho-alpha-D-ribose 1-diphosphate + adenine</text>
        <dbReference type="Rhea" id="RHEA:16609"/>
        <dbReference type="ChEBI" id="CHEBI:16708"/>
        <dbReference type="ChEBI" id="CHEBI:33019"/>
        <dbReference type="ChEBI" id="CHEBI:58017"/>
        <dbReference type="ChEBI" id="CHEBI:456215"/>
        <dbReference type="EC" id="2.4.2.7"/>
    </reaction>
</comment>
<dbReference type="PANTHER" id="PTHR32315">
    <property type="entry name" value="ADENINE PHOSPHORIBOSYLTRANSFERASE"/>
    <property type="match status" value="1"/>
</dbReference>
<gene>
    <name evidence="11 13" type="primary">apt</name>
    <name evidence="13" type="ORF">MECH1_V1_0435</name>
</gene>
<evidence type="ECO:0000256" key="7">
    <source>
        <dbReference type="ARBA" id="ARBA00022490"/>
    </source>
</evidence>
<evidence type="ECO:0000256" key="10">
    <source>
        <dbReference type="ARBA" id="ARBA00022726"/>
    </source>
</evidence>
<dbReference type="InterPro" id="IPR000836">
    <property type="entry name" value="PRTase_dom"/>
</dbReference>
<organism evidence="13 14">
    <name type="scientific">Candidatus Methylocalor cossyra</name>
    <dbReference type="NCBI Taxonomy" id="3108543"/>
    <lineage>
        <taxon>Bacteria</taxon>
        <taxon>Pseudomonadati</taxon>
        <taxon>Pseudomonadota</taxon>
        <taxon>Gammaproteobacteria</taxon>
        <taxon>Methylococcales</taxon>
        <taxon>Methylococcaceae</taxon>
        <taxon>Candidatus Methylocalor</taxon>
    </lineage>
</organism>
<dbReference type="GO" id="GO:0003999">
    <property type="term" value="F:adenine phosphoribosyltransferase activity"/>
    <property type="evidence" value="ECO:0007669"/>
    <property type="project" value="UniProtKB-EC"/>
</dbReference>
<reference evidence="13 14" key="1">
    <citation type="submission" date="2024-04" db="EMBL/GenBank/DDBJ databases">
        <authorList>
            <person name="Cremers G."/>
        </authorList>
    </citation>
    <scope>NUCLEOTIDE SEQUENCE [LARGE SCALE GENOMIC DNA]</scope>
    <source>
        <strain evidence="13">MeCH1-AG</strain>
    </source>
</reference>
<comment type="subcellular location">
    <subcellularLocation>
        <location evidence="3 11">Cytoplasm</location>
    </subcellularLocation>
</comment>
<proteinExistence type="inferred from homology"/>
<evidence type="ECO:0000256" key="4">
    <source>
        <dbReference type="ARBA" id="ARBA00004659"/>
    </source>
</evidence>
<dbReference type="HAMAP" id="MF_00004">
    <property type="entry name" value="Aden_phosphoribosyltr"/>
    <property type="match status" value="1"/>
</dbReference>
<keyword evidence="9 11" id="KW-0808">Transferase</keyword>
<dbReference type="InterPro" id="IPR050054">
    <property type="entry name" value="UPRTase/APRTase"/>
</dbReference>
<dbReference type="PANTHER" id="PTHR32315:SF3">
    <property type="entry name" value="ADENINE PHOSPHORIBOSYLTRANSFERASE"/>
    <property type="match status" value="1"/>
</dbReference>
<keyword evidence="8 11" id="KW-0328">Glycosyltransferase</keyword>
<evidence type="ECO:0000256" key="3">
    <source>
        <dbReference type="ARBA" id="ARBA00004496"/>
    </source>
</evidence>
<dbReference type="NCBIfam" id="NF002636">
    <property type="entry name" value="PRK02304.1-5"/>
    <property type="match status" value="1"/>
</dbReference>
<comment type="similarity">
    <text evidence="5 11">Belongs to the purine/pyrimidine phosphoribosyltransferase family.</text>
</comment>
<comment type="pathway">
    <text evidence="4 11">Purine metabolism; AMP biosynthesis via salvage pathway; AMP from adenine: step 1/1.</text>
</comment>
<dbReference type="InterPro" id="IPR029057">
    <property type="entry name" value="PRTase-like"/>
</dbReference>
<dbReference type="Pfam" id="PF00156">
    <property type="entry name" value="Pribosyltran"/>
    <property type="match status" value="1"/>
</dbReference>
<name>A0ABM9NF33_9GAMM</name>
<dbReference type="EC" id="2.4.2.7" evidence="6 11"/>
<keyword evidence="7 11" id="KW-0963">Cytoplasm</keyword>